<keyword evidence="1" id="KW-0812">Transmembrane</keyword>
<evidence type="ECO:0000256" key="1">
    <source>
        <dbReference type="SAM" id="Phobius"/>
    </source>
</evidence>
<reference evidence="2 3" key="1">
    <citation type="submission" date="2019-03" db="EMBL/GenBank/DDBJ databases">
        <title>First draft genome of Liparis tanakae, snailfish: a comprehensive survey of snailfish specific genes.</title>
        <authorList>
            <person name="Kim W."/>
            <person name="Song I."/>
            <person name="Jeong J.-H."/>
            <person name="Kim D."/>
            <person name="Kim S."/>
            <person name="Ryu S."/>
            <person name="Song J.Y."/>
            <person name="Lee S.K."/>
        </authorList>
    </citation>
    <scope>NUCLEOTIDE SEQUENCE [LARGE SCALE GENOMIC DNA]</scope>
    <source>
        <tissue evidence="2">Muscle</tissue>
    </source>
</reference>
<protein>
    <submittedName>
        <fullName evidence="2">Uncharacterized protein</fullName>
    </submittedName>
</protein>
<feature type="transmembrane region" description="Helical" evidence="1">
    <location>
        <begin position="51"/>
        <end position="69"/>
    </location>
</feature>
<organism evidence="2 3">
    <name type="scientific">Liparis tanakae</name>
    <name type="common">Tanaka's snailfish</name>
    <dbReference type="NCBI Taxonomy" id="230148"/>
    <lineage>
        <taxon>Eukaryota</taxon>
        <taxon>Metazoa</taxon>
        <taxon>Chordata</taxon>
        <taxon>Craniata</taxon>
        <taxon>Vertebrata</taxon>
        <taxon>Euteleostomi</taxon>
        <taxon>Actinopterygii</taxon>
        <taxon>Neopterygii</taxon>
        <taxon>Teleostei</taxon>
        <taxon>Neoteleostei</taxon>
        <taxon>Acanthomorphata</taxon>
        <taxon>Eupercaria</taxon>
        <taxon>Perciformes</taxon>
        <taxon>Cottioidei</taxon>
        <taxon>Cottales</taxon>
        <taxon>Liparidae</taxon>
        <taxon>Liparis</taxon>
    </lineage>
</organism>
<gene>
    <name evidence="2" type="ORF">EYF80_067702</name>
</gene>
<sequence length="104" mass="11283">MKVLNSIAYKVRSSSAAPPLLLLLCCCSSAAAAPLLLLLLRCSSSAAPPPLLLLCCASFSLFISFSSYWSRASRLVSELFPWQPSIRLHGRSDSNGTLHLKLYI</sequence>
<dbReference type="AlphaFoldDB" id="A0A4Z2E093"/>
<proteinExistence type="predicted"/>
<dbReference type="EMBL" id="SRLO01023803">
    <property type="protein sequence ID" value="TNN22185.1"/>
    <property type="molecule type" value="Genomic_DNA"/>
</dbReference>
<name>A0A4Z2E093_9TELE</name>
<comment type="caution">
    <text evidence="2">The sequence shown here is derived from an EMBL/GenBank/DDBJ whole genome shotgun (WGS) entry which is preliminary data.</text>
</comment>
<accession>A0A4Z2E093</accession>
<dbReference type="Proteomes" id="UP000314294">
    <property type="component" value="Unassembled WGS sequence"/>
</dbReference>
<keyword evidence="1" id="KW-0472">Membrane</keyword>
<evidence type="ECO:0000313" key="2">
    <source>
        <dbReference type="EMBL" id="TNN22185.1"/>
    </source>
</evidence>
<evidence type="ECO:0000313" key="3">
    <source>
        <dbReference type="Proteomes" id="UP000314294"/>
    </source>
</evidence>
<keyword evidence="3" id="KW-1185">Reference proteome</keyword>
<keyword evidence="1" id="KW-1133">Transmembrane helix</keyword>